<dbReference type="GO" id="GO:0050485">
    <property type="term" value="F:oxidoreductase activity, acting on X-H and Y-H to form an X-Y bond, with a disulfide as acceptor"/>
    <property type="evidence" value="ECO:0007669"/>
    <property type="project" value="InterPro"/>
</dbReference>
<dbReference type="OrthoDB" id="1550957at2"/>
<accession>A0A1H9T9R3</accession>
<dbReference type="Pfam" id="PF07355">
    <property type="entry name" value="GRDB"/>
    <property type="match status" value="1"/>
</dbReference>
<keyword evidence="1" id="KW-0712">Selenocysteine</keyword>
<gene>
    <name evidence="3" type="ORF">SAMN05518684_105181</name>
</gene>
<proteinExistence type="predicted"/>
<dbReference type="Proteomes" id="UP000198571">
    <property type="component" value="Unassembled WGS sequence"/>
</dbReference>
<dbReference type="EMBL" id="FOGT01000005">
    <property type="protein sequence ID" value="SER93539.1"/>
    <property type="molecule type" value="Genomic_DNA"/>
</dbReference>
<organism evidence="3 4">
    <name type="scientific">Salipaludibacillus aurantiacus</name>
    <dbReference type="NCBI Taxonomy" id="1601833"/>
    <lineage>
        <taxon>Bacteria</taxon>
        <taxon>Bacillati</taxon>
        <taxon>Bacillota</taxon>
        <taxon>Bacilli</taxon>
        <taxon>Bacillales</taxon>
        <taxon>Bacillaceae</taxon>
    </lineage>
</organism>
<dbReference type="STRING" id="1601833.SAMN05518684_105181"/>
<dbReference type="InterPro" id="IPR010187">
    <property type="entry name" value="Various_sel_PB"/>
</dbReference>
<dbReference type="AlphaFoldDB" id="A0A1H9T9R3"/>
<keyword evidence="4" id="KW-1185">Reference proteome</keyword>
<sequence length="157" mass="17540">MINSIKEWYFKKMAASSIEKHGKEKIEKLAVLNKPAKEWRVSFLTTAGVHLKDQPPFDVDGGDWGVRMLPSDSREEQLMVTHTHYDTASADQDINCVYPSAALHALTEEGHIGGLTPTFFGMMGYIPRVDKLMNESVPVILKKLKEEKADVVLLSPG</sequence>
<evidence type="ECO:0000256" key="1">
    <source>
        <dbReference type="ARBA" id="ARBA00022933"/>
    </source>
</evidence>
<evidence type="ECO:0000256" key="2">
    <source>
        <dbReference type="ARBA" id="ARBA00023002"/>
    </source>
</evidence>
<dbReference type="RefSeq" id="WP_093049927.1">
    <property type="nucleotide sequence ID" value="NZ_FOGT01000005.1"/>
</dbReference>
<protein>
    <submittedName>
        <fullName evidence="3">D-proline reductase (Dithiol) PrdB</fullName>
    </submittedName>
</protein>
<evidence type="ECO:0000313" key="4">
    <source>
        <dbReference type="Proteomes" id="UP000198571"/>
    </source>
</evidence>
<name>A0A1H9T9R3_9BACI</name>
<reference evidence="4" key="1">
    <citation type="submission" date="2016-10" db="EMBL/GenBank/DDBJ databases">
        <authorList>
            <person name="Varghese N."/>
            <person name="Submissions S."/>
        </authorList>
    </citation>
    <scope>NUCLEOTIDE SEQUENCE [LARGE SCALE GENOMIC DNA]</scope>
    <source>
        <strain evidence="4">S9</strain>
    </source>
</reference>
<keyword evidence="2" id="KW-0560">Oxidoreductase</keyword>
<evidence type="ECO:0000313" key="3">
    <source>
        <dbReference type="EMBL" id="SER93539.1"/>
    </source>
</evidence>